<feature type="region of interest" description="Disordered" evidence="2">
    <location>
        <begin position="388"/>
        <end position="426"/>
    </location>
</feature>
<feature type="region of interest" description="Disordered" evidence="2">
    <location>
        <begin position="480"/>
        <end position="510"/>
    </location>
</feature>
<dbReference type="EMBL" id="ML995483">
    <property type="protein sequence ID" value="KAF2143087.1"/>
    <property type="molecule type" value="Genomic_DNA"/>
</dbReference>
<dbReference type="OrthoDB" id="5377009at2759"/>
<name>A0A6A6BJT7_9PEZI</name>
<feature type="compositionally biased region" description="Polar residues" evidence="2">
    <location>
        <begin position="400"/>
        <end position="410"/>
    </location>
</feature>
<keyword evidence="1" id="KW-0175">Coiled coil</keyword>
<feature type="coiled-coil region" evidence="1">
    <location>
        <begin position="428"/>
        <end position="455"/>
    </location>
</feature>
<feature type="region of interest" description="Disordered" evidence="2">
    <location>
        <begin position="213"/>
        <end position="260"/>
    </location>
</feature>
<proteinExistence type="predicted"/>
<evidence type="ECO:0000313" key="4">
    <source>
        <dbReference type="Proteomes" id="UP000799438"/>
    </source>
</evidence>
<dbReference type="GeneID" id="54293070"/>
<reference evidence="3" key="1">
    <citation type="journal article" date="2020" name="Stud. Mycol.">
        <title>101 Dothideomycetes genomes: a test case for predicting lifestyles and emergence of pathogens.</title>
        <authorList>
            <person name="Haridas S."/>
            <person name="Albert R."/>
            <person name="Binder M."/>
            <person name="Bloem J."/>
            <person name="Labutti K."/>
            <person name="Salamov A."/>
            <person name="Andreopoulos B."/>
            <person name="Baker S."/>
            <person name="Barry K."/>
            <person name="Bills G."/>
            <person name="Bluhm B."/>
            <person name="Cannon C."/>
            <person name="Castanera R."/>
            <person name="Culley D."/>
            <person name="Daum C."/>
            <person name="Ezra D."/>
            <person name="Gonzalez J."/>
            <person name="Henrissat B."/>
            <person name="Kuo A."/>
            <person name="Liang C."/>
            <person name="Lipzen A."/>
            <person name="Lutzoni F."/>
            <person name="Magnuson J."/>
            <person name="Mondo S."/>
            <person name="Nolan M."/>
            <person name="Ohm R."/>
            <person name="Pangilinan J."/>
            <person name="Park H.-J."/>
            <person name="Ramirez L."/>
            <person name="Alfaro M."/>
            <person name="Sun H."/>
            <person name="Tritt A."/>
            <person name="Yoshinaga Y."/>
            <person name="Zwiers L.-H."/>
            <person name="Turgeon B."/>
            <person name="Goodwin S."/>
            <person name="Spatafora J."/>
            <person name="Crous P."/>
            <person name="Grigoriev I."/>
        </authorList>
    </citation>
    <scope>NUCLEOTIDE SEQUENCE</scope>
    <source>
        <strain evidence="3">CBS 121167</strain>
    </source>
</reference>
<feature type="compositionally biased region" description="Polar residues" evidence="2">
    <location>
        <begin position="244"/>
        <end position="260"/>
    </location>
</feature>
<accession>A0A6A6BJT7</accession>
<organism evidence="3 4">
    <name type="scientific">Aplosporella prunicola CBS 121167</name>
    <dbReference type="NCBI Taxonomy" id="1176127"/>
    <lineage>
        <taxon>Eukaryota</taxon>
        <taxon>Fungi</taxon>
        <taxon>Dikarya</taxon>
        <taxon>Ascomycota</taxon>
        <taxon>Pezizomycotina</taxon>
        <taxon>Dothideomycetes</taxon>
        <taxon>Dothideomycetes incertae sedis</taxon>
        <taxon>Botryosphaeriales</taxon>
        <taxon>Aplosporellaceae</taxon>
        <taxon>Aplosporella</taxon>
    </lineage>
</organism>
<evidence type="ECO:0000256" key="1">
    <source>
        <dbReference type="SAM" id="Coils"/>
    </source>
</evidence>
<evidence type="ECO:0000313" key="3">
    <source>
        <dbReference type="EMBL" id="KAF2143087.1"/>
    </source>
</evidence>
<dbReference type="AlphaFoldDB" id="A0A6A6BJT7"/>
<feature type="region of interest" description="Disordered" evidence="2">
    <location>
        <begin position="113"/>
        <end position="164"/>
    </location>
</feature>
<dbReference type="Proteomes" id="UP000799438">
    <property type="component" value="Unassembled WGS sequence"/>
</dbReference>
<feature type="region of interest" description="Disordered" evidence="2">
    <location>
        <begin position="46"/>
        <end position="67"/>
    </location>
</feature>
<dbReference type="RefSeq" id="XP_033398799.1">
    <property type="nucleotide sequence ID" value="XM_033535576.1"/>
</dbReference>
<keyword evidence="4" id="KW-1185">Reference proteome</keyword>
<gene>
    <name evidence="3" type="ORF">K452DRAFT_15459</name>
</gene>
<protein>
    <submittedName>
        <fullName evidence="3">Uncharacterized protein</fullName>
    </submittedName>
</protein>
<feature type="coiled-coil region" evidence="1">
    <location>
        <begin position="338"/>
        <end position="386"/>
    </location>
</feature>
<sequence>MSSSANDSHATVCSMRPARGCSNSFRASTPPVVDGRCFPHAADTSPLPPALTSSSSICAPDEQKPFTSYDPQAALELDYPTRGPGTGHSKSLSASFLENCRPLVHRATASISSLTQQSRASLPPLTTPLASSTPSRTTRTTPTLFHSDDDDRARSTQQNNNDNDARRLSFLDSWFGGATFPWTLGLAPNHNTHTHPEPDSACDLGSDSDFDRDDFFKQHMDPVSSFTRAPPSLGQRRREKRESTTSQASTQAPKTSKITSWFSRASSNTHKRENSGSQPHDPLLTLNIEQTLFPRGSPEIFDEATYNDLVANATQLLQQYQASYKVLYFAMTDARGEADAAKDETAEAQVRATNLKSQLDEKARQAARQEEDMRQLMDALNQEKLMRRSRGNVVSKRKSNSSMASTSLHSDSGFESEGETAVDGTSIRDSILSDAGALENEIKELCEQHEKQQAAPETKTADAKPAIANKRRSVFETVMQKKQQQQQQTPPLKKSIIGGGAPKGGKNVQETHASQLAMWKENRDLRERVDQLERAVEESLAVVGTLDL</sequence>
<feature type="compositionally biased region" description="Basic residues" evidence="2">
    <location>
        <begin position="388"/>
        <end position="399"/>
    </location>
</feature>
<evidence type="ECO:0000256" key="2">
    <source>
        <dbReference type="SAM" id="MobiDB-lite"/>
    </source>
</evidence>
<feature type="compositionally biased region" description="Low complexity" evidence="2">
    <location>
        <begin position="118"/>
        <end position="144"/>
    </location>
</feature>